<dbReference type="GO" id="GO:0010308">
    <property type="term" value="F:acireductone dioxygenase (Ni2+-requiring) activity"/>
    <property type="evidence" value="ECO:0007669"/>
    <property type="project" value="UniProtKB-UniRule"/>
</dbReference>
<dbReference type="SUPFAM" id="SSF51182">
    <property type="entry name" value="RmlC-like cupins"/>
    <property type="match status" value="1"/>
</dbReference>
<evidence type="ECO:0000256" key="10">
    <source>
        <dbReference type="ARBA" id="ARBA00023242"/>
    </source>
</evidence>
<dbReference type="EC" id="1.13.11.53" evidence="11"/>
<evidence type="ECO:0000256" key="4">
    <source>
        <dbReference type="ARBA" id="ARBA00022605"/>
    </source>
</evidence>
<keyword evidence="6 11" id="KW-0223">Dioxygenase</keyword>
<keyword evidence="4 11" id="KW-0028">Amino-acid biosynthesis</keyword>
<sequence length="176" mass="20988">MVQIYVHDNDSKVDFRALHDSGKDVSLERLEKLGVFYKYCESQEEVETIRKQRSYKNRDEVFIRPESFPSIEAYEEKLEIFYKEHLHEDEEIRYILEGGGYFDIRDSTNEEWIRVKVMPGDLLILPPGVYHRFTVTEDNFCRAQRLFKDEPKWEAFNRPDADSLPIHKEYVSSLVA</sequence>
<dbReference type="GO" id="GO:0005737">
    <property type="term" value="C:cytoplasm"/>
    <property type="evidence" value="ECO:0007669"/>
    <property type="project" value="UniProtKB-SubCell"/>
</dbReference>
<dbReference type="HOGENOM" id="CLU_090154_1_1_1"/>
<keyword evidence="10 11" id="KW-0539">Nucleus</keyword>
<keyword evidence="13" id="KW-1185">Reference proteome</keyword>
<comment type="cofactor">
    <cofactor evidence="11">
        <name>Fe(2+)</name>
        <dbReference type="ChEBI" id="CHEBI:29033"/>
    </cofactor>
    <cofactor evidence="11">
        <name>Ni(2+)</name>
        <dbReference type="ChEBI" id="CHEBI:49786"/>
    </cofactor>
    <text evidence="11">Binds either 1 Fe or Ni cation per monomer. Iron-binding promotes an acireductone dioxygenase reaction producing 2-keto-4-methylthiobutyrate, while nickel-binding promotes an acireductone dioxygenase reaction producing 3-(methylsulfanyl)propanoate.</text>
</comment>
<organism evidence="12 13">
    <name type="scientific">Eremothecium cymbalariae (strain CBS 270.75 / DBVPG 7215 / KCTC 17166 / NRRL Y-17582)</name>
    <name type="common">Yeast</name>
    <dbReference type="NCBI Taxonomy" id="931890"/>
    <lineage>
        <taxon>Eukaryota</taxon>
        <taxon>Fungi</taxon>
        <taxon>Dikarya</taxon>
        <taxon>Ascomycota</taxon>
        <taxon>Saccharomycotina</taxon>
        <taxon>Saccharomycetes</taxon>
        <taxon>Saccharomycetales</taxon>
        <taxon>Saccharomycetaceae</taxon>
        <taxon>Eremothecium</taxon>
    </lineage>
</organism>
<evidence type="ECO:0000256" key="2">
    <source>
        <dbReference type="ARBA" id="ARBA00022490"/>
    </source>
</evidence>
<dbReference type="GO" id="GO:0005506">
    <property type="term" value="F:iron ion binding"/>
    <property type="evidence" value="ECO:0007669"/>
    <property type="project" value="UniProtKB-UniRule"/>
</dbReference>
<evidence type="ECO:0000313" key="13">
    <source>
        <dbReference type="Proteomes" id="UP000006790"/>
    </source>
</evidence>
<comment type="pathway">
    <text evidence="11">Amino-acid biosynthesis; L-methionine biosynthesis via salvage pathway; L-methionine from S-methyl-5-thio-alpha-D-ribose 1-phosphate: step 5/6.</text>
</comment>
<dbReference type="FunFam" id="2.60.120.10:FF:000099">
    <property type="entry name" value="1,2-dihydroxy-3-keto-5-methylthiopentene dioxygenase"/>
    <property type="match status" value="1"/>
</dbReference>
<dbReference type="InParanoid" id="G8JU01"/>
<dbReference type="eggNOG" id="KOG2107">
    <property type="taxonomic scope" value="Eukaryota"/>
</dbReference>
<evidence type="ECO:0000256" key="9">
    <source>
        <dbReference type="ARBA" id="ARBA00023167"/>
    </source>
</evidence>
<name>G8JU01_ERECY</name>
<dbReference type="InterPro" id="IPR027496">
    <property type="entry name" value="ARD_euk"/>
</dbReference>
<dbReference type="PANTHER" id="PTHR23418:SF0">
    <property type="entry name" value="ACIREDUCTONE DIOXYGENASE"/>
    <property type="match status" value="1"/>
</dbReference>
<evidence type="ECO:0000256" key="5">
    <source>
        <dbReference type="ARBA" id="ARBA00022723"/>
    </source>
</evidence>
<dbReference type="InterPro" id="IPR011051">
    <property type="entry name" value="RmlC_Cupin_sf"/>
</dbReference>
<evidence type="ECO:0000256" key="6">
    <source>
        <dbReference type="ARBA" id="ARBA00022964"/>
    </source>
</evidence>
<dbReference type="FunCoup" id="G8JU01">
    <property type="interactions" value="279"/>
</dbReference>
<feature type="binding site" evidence="11">
    <location>
        <position position="85"/>
    </location>
    <ligand>
        <name>Ni(2+)</name>
        <dbReference type="ChEBI" id="CHEBI:49786"/>
        <note>for nickel-dependent acireductone dioxygenase activity</note>
    </ligand>
</feature>
<evidence type="ECO:0000256" key="1">
    <source>
        <dbReference type="ARBA" id="ARBA00000428"/>
    </source>
</evidence>
<keyword evidence="9 11" id="KW-0486">Methionine biosynthesis</keyword>
<dbReference type="Proteomes" id="UP000006790">
    <property type="component" value="Chromosome 4"/>
</dbReference>
<comment type="function">
    <text evidence="11">Catalyzes 2 different reactions between oxygen and the acireductone 1,2-dihydroxy-3-keto-5-methylthiopentene (DHK-MTPene) depending upon the metal bound in the active site. Fe-containing acireductone dioxygenase (Fe-ARD) produces formate and 2-keto-4-methylthiobutyrate (KMTB), the alpha-ketoacid precursor of methionine in the methionine recycle pathway. Ni-containing acireductone dioxygenase (Ni-ARD) produces methylthiopropionate, carbon monoxide and formate, and does not lie on the methionine recycle pathway.</text>
</comment>
<comment type="subcellular location">
    <subcellularLocation>
        <location evidence="11">Cytoplasm</location>
    </subcellularLocation>
    <subcellularLocation>
        <location evidence="11">Nucleus</location>
    </subcellularLocation>
</comment>
<proteinExistence type="inferred from homology"/>
<dbReference type="STRING" id="931890.G8JU01"/>
<comment type="catalytic activity">
    <reaction evidence="1 11">
        <text>1,2-dihydroxy-5-(methylsulfanyl)pent-1-en-3-one + O2 = 4-methylsulfanyl-2-oxobutanoate + formate + 2 H(+)</text>
        <dbReference type="Rhea" id="RHEA:24504"/>
        <dbReference type="ChEBI" id="CHEBI:15378"/>
        <dbReference type="ChEBI" id="CHEBI:15379"/>
        <dbReference type="ChEBI" id="CHEBI:15740"/>
        <dbReference type="ChEBI" id="CHEBI:16723"/>
        <dbReference type="ChEBI" id="CHEBI:49252"/>
        <dbReference type="EC" id="1.13.11.54"/>
    </reaction>
</comment>
<keyword evidence="7 11" id="KW-0560">Oxidoreductase</keyword>
<protein>
    <recommendedName>
        <fullName evidence="11">Acireductone dioxygenase</fullName>
    </recommendedName>
    <alternativeName>
        <fullName evidence="11">Acireductone dioxygenase (Fe(2+)-requiring)</fullName>
        <shortName evidence="11">ARD'</shortName>
        <shortName evidence="11">Fe-ARD</shortName>
        <ecNumber evidence="11">1.13.11.54</ecNumber>
    </alternativeName>
    <alternativeName>
        <fullName evidence="11">Acireductone dioxygenase (Ni(2+)-requiring)</fullName>
        <shortName evidence="11">ARD</shortName>
        <shortName evidence="11">Ni-ARD</shortName>
        <ecNumber evidence="11">1.13.11.53</ecNumber>
    </alternativeName>
</protein>
<dbReference type="InterPro" id="IPR014710">
    <property type="entry name" value="RmlC-like_jellyroll"/>
</dbReference>
<dbReference type="GeneID" id="11471598"/>
<keyword evidence="2 11" id="KW-0963">Cytoplasm</keyword>
<dbReference type="Pfam" id="PF03079">
    <property type="entry name" value="ARD"/>
    <property type="match status" value="1"/>
</dbReference>
<dbReference type="UniPathway" id="UPA00904">
    <property type="reaction ID" value="UER00878"/>
</dbReference>
<feature type="binding site" evidence="11">
    <location>
        <position position="91"/>
    </location>
    <ligand>
        <name>Ni(2+)</name>
        <dbReference type="ChEBI" id="CHEBI:49786"/>
        <note>for nickel-dependent acireductone dioxygenase activity</note>
    </ligand>
</feature>
<dbReference type="InterPro" id="IPR004313">
    <property type="entry name" value="ARD"/>
</dbReference>
<dbReference type="EMBL" id="CP002500">
    <property type="protein sequence ID" value="AET39504.1"/>
    <property type="molecule type" value="Genomic_DNA"/>
</dbReference>
<dbReference type="Gene3D" id="2.60.120.10">
    <property type="entry name" value="Jelly Rolls"/>
    <property type="match status" value="1"/>
</dbReference>
<dbReference type="GO" id="GO:0010309">
    <property type="term" value="F:acireductone dioxygenase [iron(II)-requiring] activity"/>
    <property type="evidence" value="ECO:0007669"/>
    <property type="project" value="UniProtKB-UniRule"/>
</dbReference>
<comment type="similarity">
    <text evidence="11">Belongs to the acireductone dioxygenase (ARD) family.</text>
</comment>
<evidence type="ECO:0000313" key="12">
    <source>
        <dbReference type="EMBL" id="AET39504.1"/>
    </source>
</evidence>
<dbReference type="RefSeq" id="XP_003646321.1">
    <property type="nucleotide sequence ID" value="XM_003646273.1"/>
</dbReference>
<dbReference type="OMA" id="WYMDESQ"/>
<keyword evidence="3 11" id="KW-0533">Nickel</keyword>
<evidence type="ECO:0000256" key="7">
    <source>
        <dbReference type="ARBA" id="ARBA00023002"/>
    </source>
</evidence>
<dbReference type="GO" id="GO:0016151">
    <property type="term" value="F:nickel cation binding"/>
    <property type="evidence" value="ECO:0007669"/>
    <property type="project" value="UniProtKB-UniRule"/>
</dbReference>
<feature type="binding site" evidence="11">
    <location>
        <position position="87"/>
    </location>
    <ligand>
        <name>Fe(2+)</name>
        <dbReference type="ChEBI" id="CHEBI:29033"/>
        <note>for iron-dependent acireductone dioxygenase activity</note>
    </ligand>
</feature>
<accession>G8JU01</accession>
<comment type="catalytic activity">
    <reaction evidence="11">
        <text>1,2-dihydroxy-5-(methylsulfanyl)pent-1-en-3-one + O2 = 3-(methylsulfanyl)propanoate + CO + formate + 2 H(+)</text>
        <dbReference type="Rhea" id="RHEA:14161"/>
        <dbReference type="ChEBI" id="CHEBI:15378"/>
        <dbReference type="ChEBI" id="CHEBI:15379"/>
        <dbReference type="ChEBI" id="CHEBI:15740"/>
        <dbReference type="ChEBI" id="CHEBI:17245"/>
        <dbReference type="ChEBI" id="CHEBI:49016"/>
        <dbReference type="ChEBI" id="CHEBI:49252"/>
        <dbReference type="EC" id="1.13.11.53"/>
    </reaction>
</comment>
<feature type="binding site" evidence="11">
    <location>
        <position position="85"/>
    </location>
    <ligand>
        <name>Fe(2+)</name>
        <dbReference type="ChEBI" id="CHEBI:29033"/>
        <note>for iron-dependent acireductone dioxygenase activity</note>
    </ligand>
</feature>
<evidence type="ECO:0000256" key="8">
    <source>
        <dbReference type="ARBA" id="ARBA00023004"/>
    </source>
</evidence>
<dbReference type="OrthoDB" id="1867259at2759"/>
<feature type="binding site" evidence="11">
    <location>
        <position position="91"/>
    </location>
    <ligand>
        <name>Fe(2+)</name>
        <dbReference type="ChEBI" id="CHEBI:29033"/>
        <note>for iron-dependent acireductone dioxygenase activity</note>
    </ligand>
</feature>
<keyword evidence="5 11" id="KW-0479">Metal-binding</keyword>
<gene>
    <name evidence="11" type="primary">ADI1</name>
    <name evidence="12" type="ordered locus">Ecym_4462</name>
</gene>
<feature type="binding site" evidence="11">
    <location>
        <position position="87"/>
    </location>
    <ligand>
        <name>Ni(2+)</name>
        <dbReference type="ChEBI" id="CHEBI:49786"/>
        <note>for nickel-dependent acireductone dioxygenase activity</note>
    </ligand>
</feature>
<dbReference type="HAMAP" id="MF_03154">
    <property type="entry name" value="Salvage_MtnD_euk"/>
    <property type="match status" value="1"/>
</dbReference>
<evidence type="ECO:0000256" key="11">
    <source>
        <dbReference type="HAMAP-Rule" id="MF_03154"/>
    </source>
</evidence>
<feature type="binding site" evidence="11">
    <location>
        <position position="131"/>
    </location>
    <ligand>
        <name>Ni(2+)</name>
        <dbReference type="ChEBI" id="CHEBI:49786"/>
        <note>for nickel-dependent acireductone dioxygenase activity</note>
    </ligand>
</feature>
<feature type="binding site" evidence="11">
    <location>
        <position position="131"/>
    </location>
    <ligand>
        <name>Fe(2+)</name>
        <dbReference type="ChEBI" id="CHEBI:29033"/>
        <note>for iron-dependent acireductone dioxygenase activity</note>
    </ligand>
</feature>
<dbReference type="PANTHER" id="PTHR23418">
    <property type="entry name" value="ACIREDUCTONE DIOXYGENASE"/>
    <property type="match status" value="1"/>
</dbReference>
<dbReference type="GO" id="GO:0019509">
    <property type="term" value="P:L-methionine salvage from methylthioadenosine"/>
    <property type="evidence" value="ECO:0007669"/>
    <property type="project" value="UniProtKB-UniRule"/>
</dbReference>
<dbReference type="AlphaFoldDB" id="G8JU01"/>
<dbReference type="GO" id="GO:0005634">
    <property type="term" value="C:nucleus"/>
    <property type="evidence" value="ECO:0007669"/>
    <property type="project" value="UniProtKB-SubCell"/>
</dbReference>
<dbReference type="KEGG" id="erc:Ecym_4462"/>
<evidence type="ECO:0000256" key="3">
    <source>
        <dbReference type="ARBA" id="ARBA00022596"/>
    </source>
</evidence>
<keyword evidence="8 11" id="KW-0408">Iron</keyword>
<reference evidence="13" key="1">
    <citation type="journal article" date="2012" name="G3 (Bethesda)">
        <title>Pichia sorbitophila, an interspecies yeast hybrid reveals early steps of genome resolution following polyploidization.</title>
        <authorList>
            <person name="Leh Louis V."/>
            <person name="Despons L."/>
            <person name="Friedrich A."/>
            <person name="Martin T."/>
            <person name="Durrens P."/>
            <person name="Casaregola S."/>
            <person name="Neuveglise C."/>
            <person name="Fairhead C."/>
            <person name="Marck C."/>
            <person name="Cruz J.A."/>
            <person name="Straub M.L."/>
            <person name="Kugler V."/>
            <person name="Sacerdot C."/>
            <person name="Uzunov Z."/>
            <person name="Thierry A."/>
            <person name="Weiss S."/>
            <person name="Bleykasten C."/>
            <person name="De Montigny J."/>
            <person name="Jacques N."/>
            <person name="Jung P."/>
            <person name="Lemaire M."/>
            <person name="Mallet S."/>
            <person name="Morel G."/>
            <person name="Richard G.F."/>
            <person name="Sarkar A."/>
            <person name="Savel G."/>
            <person name="Schacherer J."/>
            <person name="Seret M.L."/>
            <person name="Talla E."/>
            <person name="Samson G."/>
            <person name="Jubin C."/>
            <person name="Poulain J."/>
            <person name="Vacherie B."/>
            <person name="Barbe V."/>
            <person name="Pelletier E."/>
            <person name="Sherman D.J."/>
            <person name="Westhof E."/>
            <person name="Weissenbach J."/>
            <person name="Baret P.V."/>
            <person name="Wincker P."/>
            <person name="Gaillardin C."/>
            <person name="Dujon B."/>
            <person name="Souciet J.L."/>
        </authorList>
    </citation>
    <scope>NUCLEOTIDE SEQUENCE [LARGE SCALE GENOMIC DNA]</scope>
    <source>
        <strain evidence="13">CBS 270.75 / DBVPG 7215 / KCTC 17166 / NRRL Y-17582</strain>
    </source>
</reference>
<dbReference type="CDD" id="cd02232">
    <property type="entry name" value="cupin_ARD"/>
    <property type="match status" value="1"/>
</dbReference>
<dbReference type="EC" id="1.13.11.54" evidence="11"/>